<dbReference type="EMBL" id="JAPDMQ010000016">
    <property type="protein sequence ID" value="KAK0540271.1"/>
    <property type="molecule type" value="Genomic_DNA"/>
</dbReference>
<evidence type="ECO:0000313" key="13">
    <source>
        <dbReference type="Proteomes" id="UP001176521"/>
    </source>
</evidence>
<evidence type="ECO:0000313" key="12">
    <source>
        <dbReference type="EMBL" id="KAK0540271.1"/>
    </source>
</evidence>
<dbReference type="GO" id="GO:0005634">
    <property type="term" value="C:nucleus"/>
    <property type="evidence" value="ECO:0007669"/>
    <property type="project" value="UniProtKB-SubCell"/>
</dbReference>
<dbReference type="InterPro" id="IPR036397">
    <property type="entry name" value="RNaseH_sf"/>
</dbReference>
<name>A0AAN6GJ45_9BASI</name>
<comment type="function">
    <text evidence="9">Exoribonuclease involved in ribosome biosynthesis. Involved in the processing of ITS1, the internal transcribed spacer localized between the 18S and 5.8S rRNAs.</text>
</comment>
<keyword evidence="4" id="KW-0698">rRNA processing</keyword>
<dbReference type="Gene3D" id="3.30.420.10">
    <property type="entry name" value="Ribonuclease H-like superfamily/Ribonuclease H"/>
    <property type="match status" value="1"/>
</dbReference>
<protein>
    <recommendedName>
        <fullName evidence="3">RNA exonuclease 4</fullName>
    </recommendedName>
</protein>
<dbReference type="AlphaFoldDB" id="A0AAN6GJ45"/>
<feature type="compositionally biased region" description="Low complexity" evidence="10">
    <location>
        <begin position="299"/>
        <end position="310"/>
    </location>
</feature>
<sequence length="395" mass="42555">MAQRRALTEAQASDKFKSKDAAKAKDKKPALKKSASTSNLLFNIAGPSNSGNGSGDGGAAQQQRNVPGAGISNTQRKKAAFRGQPILDDLALHSTSADERAEQERKKRIVLGGDDAGASAAKREPGMYVAIDCEMVGVGPNGSESVLARVSLVNWHGYTLYDTFVRPAEKVTDYRTWVSGVRPRDLASAPSFAEVQSRVAELIKGRTLVGHAIQNDLKALLLSHPFPLIRDTSAYQGLRDLARTKYPSLRVLAKLVLGIDIQRHGDAHSSVEDARATMAIFRAHKSAWDQSLRRGPGKKGAPAAAEAADMTMDDDDEDDDDDDEDSSSKKAKSDVKDKDTRRRPADGSEKGREKAAASKGKVSGRPRSASGSDSVPPPFKKKRVASKANWWNDPL</sequence>
<comment type="caution">
    <text evidence="12">The sequence shown here is derived from an EMBL/GenBank/DDBJ whole genome shotgun (WGS) entry which is preliminary data.</text>
</comment>
<dbReference type="FunFam" id="3.30.420.10:FF:000007">
    <property type="entry name" value="Interferon-stimulated exonuclease gene 20"/>
    <property type="match status" value="1"/>
</dbReference>
<feature type="region of interest" description="Disordered" evidence="10">
    <location>
        <begin position="289"/>
        <end position="395"/>
    </location>
</feature>
<feature type="compositionally biased region" description="Acidic residues" evidence="10">
    <location>
        <begin position="311"/>
        <end position="325"/>
    </location>
</feature>
<gene>
    <name evidence="12" type="primary">REX4</name>
    <name evidence="12" type="ORF">OC842_000566</name>
</gene>
<keyword evidence="7 12" id="KW-0269">Exonuclease</keyword>
<dbReference type="InterPro" id="IPR012337">
    <property type="entry name" value="RNaseH-like_sf"/>
</dbReference>
<evidence type="ECO:0000256" key="6">
    <source>
        <dbReference type="ARBA" id="ARBA00022801"/>
    </source>
</evidence>
<keyword evidence="13" id="KW-1185">Reference proteome</keyword>
<dbReference type="PANTHER" id="PTHR12801:SF45">
    <property type="entry name" value="RNA EXONUCLEASE 4"/>
    <property type="match status" value="1"/>
</dbReference>
<dbReference type="SMART" id="SM00479">
    <property type="entry name" value="EXOIII"/>
    <property type="match status" value="1"/>
</dbReference>
<dbReference type="PANTHER" id="PTHR12801">
    <property type="entry name" value="RNA EXONUCLEASE REXO1 / RECO3 FAMILY MEMBER-RELATED"/>
    <property type="match status" value="1"/>
</dbReference>
<comment type="subcellular location">
    <subcellularLocation>
        <location evidence="1">Nucleus</location>
    </subcellularLocation>
</comment>
<evidence type="ECO:0000256" key="10">
    <source>
        <dbReference type="SAM" id="MobiDB-lite"/>
    </source>
</evidence>
<dbReference type="InterPro" id="IPR013520">
    <property type="entry name" value="Ribonucl_H"/>
</dbReference>
<dbReference type="GO" id="GO:0008408">
    <property type="term" value="F:3'-5' exonuclease activity"/>
    <property type="evidence" value="ECO:0007669"/>
    <property type="project" value="InterPro"/>
</dbReference>
<feature type="domain" description="Exonuclease" evidence="11">
    <location>
        <begin position="127"/>
        <end position="290"/>
    </location>
</feature>
<evidence type="ECO:0000256" key="7">
    <source>
        <dbReference type="ARBA" id="ARBA00022839"/>
    </source>
</evidence>
<evidence type="ECO:0000256" key="4">
    <source>
        <dbReference type="ARBA" id="ARBA00022552"/>
    </source>
</evidence>
<organism evidence="12 13">
    <name type="scientific">Tilletia horrida</name>
    <dbReference type="NCBI Taxonomy" id="155126"/>
    <lineage>
        <taxon>Eukaryota</taxon>
        <taxon>Fungi</taxon>
        <taxon>Dikarya</taxon>
        <taxon>Basidiomycota</taxon>
        <taxon>Ustilaginomycotina</taxon>
        <taxon>Exobasidiomycetes</taxon>
        <taxon>Tilletiales</taxon>
        <taxon>Tilletiaceae</taxon>
        <taxon>Tilletia</taxon>
    </lineage>
</organism>
<dbReference type="InterPro" id="IPR037431">
    <property type="entry name" value="REX4_DEDDh_dom"/>
</dbReference>
<keyword evidence="8" id="KW-0539">Nucleus</keyword>
<feature type="compositionally biased region" description="Basic and acidic residues" evidence="10">
    <location>
        <begin position="12"/>
        <end position="29"/>
    </location>
</feature>
<dbReference type="SUPFAM" id="SSF53098">
    <property type="entry name" value="Ribonuclease H-like"/>
    <property type="match status" value="1"/>
</dbReference>
<feature type="compositionally biased region" description="Basic and acidic residues" evidence="10">
    <location>
        <begin position="326"/>
        <end position="356"/>
    </location>
</feature>
<accession>A0AAN6GJ45</accession>
<dbReference type="InterPro" id="IPR047021">
    <property type="entry name" value="REXO1/3/4-like"/>
</dbReference>
<dbReference type="GO" id="GO:0000027">
    <property type="term" value="P:ribosomal large subunit assembly"/>
    <property type="evidence" value="ECO:0007669"/>
    <property type="project" value="TreeGrafter"/>
</dbReference>
<evidence type="ECO:0000256" key="3">
    <source>
        <dbReference type="ARBA" id="ARBA00016937"/>
    </source>
</evidence>
<dbReference type="Proteomes" id="UP001176521">
    <property type="component" value="Unassembled WGS sequence"/>
</dbReference>
<dbReference type="CDD" id="cd06144">
    <property type="entry name" value="REX4_like"/>
    <property type="match status" value="1"/>
</dbReference>
<proteinExistence type="inferred from homology"/>
<dbReference type="GO" id="GO:0003676">
    <property type="term" value="F:nucleic acid binding"/>
    <property type="evidence" value="ECO:0007669"/>
    <property type="project" value="InterPro"/>
</dbReference>
<dbReference type="GO" id="GO:0006364">
    <property type="term" value="P:rRNA processing"/>
    <property type="evidence" value="ECO:0007669"/>
    <property type="project" value="UniProtKB-KW"/>
</dbReference>
<evidence type="ECO:0000256" key="1">
    <source>
        <dbReference type="ARBA" id="ARBA00004123"/>
    </source>
</evidence>
<evidence type="ECO:0000256" key="8">
    <source>
        <dbReference type="ARBA" id="ARBA00023242"/>
    </source>
</evidence>
<feature type="region of interest" description="Disordered" evidence="10">
    <location>
        <begin position="1"/>
        <end position="78"/>
    </location>
</feature>
<evidence type="ECO:0000256" key="2">
    <source>
        <dbReference type="ARBA" id="ARBA00010489"/>
    </source>
</evidence>
<evidence type="ECO:0000256" key="9">
    <source>
        <dbReference type="ARBA" id="ARBA00025599"/>
    </source>
</evidence>
<keyword evidence="5" id="KW-0540">Nuclease</keyword>
<comment type="similarity">
    <text evidence="2">Belongs to the REXO4 family.</text>
</comment>
<keyword evidence="6" id="KW-0378">Hydrolase</keyword>
<evidence type="ECO:0000256" key="5">
    <source>
        <dbReference type="ARBA" id="ARBA00022722"/>
    </source>
</evidence>
<evidence type="ECO:0000259" key="11">
    <source>
        <dbReference type="SMART" id="SM00479"/>
    </source>
</evidence>
<dbReference type="Pfam" id="PF00929">
    <property type="entry name" value="RNase_T"/>
    <property type="match status" value="1"/>
</dbReference>
<reference evidence="12" key="1">
    <citation type="journal article" date="2023" name="PhytoFront">
        <title>Draft Genome Resources of Seven Strains of Tilletia horrida, Causal Agent of Kernel Smut of Rice.</title>
        <authorList>
            <person name="Khanal S."/>
            <person name="Antony Babu S."/>
            <person name="Zhou X.G."/>
        </authorList>
    </citation>
    <scope>NUCLEOTIDE SEQUENCE</scope>
    <source>
        <strain evidence="12">TX3</strain>
    </source>
</reference>